<keyword evidence="7" id="KW-0808">Transferase</keyword>
<feature type="domain" description="PAP-associated" evidence="11">
    <location>
        <begin position="540"/>
        <end position="608"/>
    </location>
</feature>
<feature type="compositionally biased region" description="Basic and acidic residues" evidence="10">
    <location>
        <begin position="280"/>
        <end position="295"/>
    </location>
</feature>
<evidence type="ECO:0000256" key="1">
    <source>
        <dbReference type="ARBA" id="ARBA00001936"/>
    </source>
</evidence>
<evidence type="ECO:0000256" key="3">
    <source>
        <dbReference type="ARBA" id="ARBA00004496"/>
    </source>
</evidence>
<feature type="region of interest" description="Disordered" evidence="10">
    <location>
        <begin position="274"/>
        <end position="295"/>
    </location>
</feature>
<feature type="region of interest" description="Disordered" evidence="10">
    <location>
        <begin position="1039"/>
        <end position="1141"/>
    </location>
</feature>
<gene>
    <name evidence="13" type="ORF">PV04_10685</name>
</gene>
<dbReference type="PANTHER" id="PTHR12271">
    <property type="entry name" value="POLY A POLYMERASE CID PAP -RELATED"/>
    <property type="match status" value="1"/>
</dbReference>
<feature type="region of interest" description="Disordered" evidence="10">
    <location>
        <begin position="1"/>
        <end position="152"/>
    </location>
</feature>
<feature type="region of interest" description="Disordered" evidence="10">
    <location>
        <begin position="876"/>
        <end position="905"/>
    </location>
</feature>
<reference evidence="13 14" key="1">
    <citation type="submission" date="2015-01" db="EMBL/GenBank/DDBJ databases">
        <title>The Genome Sequence of Capronia semiimmersa CBS27337.</title>
        <authorList>
            <consortium name="The Broad Institute Genomics Platform"/>
            <person name="Cuomo C."/>
            <person name="de Hoog S."/>
            <person name="Gorbushina A."/>
            <person name="Stielow B."/>
            <person name="Teixiera M."/>
            <person name="Abouelleil A."/>
            <person name="Chapman S.B."/>
            <person name="Priest M."/>
            <person name="Young S.K."/>
            <person name="Wortman J."/>
            <person name="Nusbaum C."/>
            <person name="Birren B."/>
        </authorList>
    </citation>
    <scope>NUCLEOTIDE SEQUENCE [LARGE SCALE GENOMIC DNA]</scope>
    <source>
        <strain evidence="13 14">CBS 27337</strain>
    </source>
</reference>
<evidence type="ECO:0000256" key="10">
    <source>
        <dbReference type="SAM" id="MobiDB-lite"/>
    </source>
</evidence>
<dbReference type="InterPro" id="IPR054708">
    <property type="entry name" value="MTPAP-like_central"/>
</dbReference>
<feature type="compositionally biased region" description="Polar residues" evidence="10">
    <location>
        <begin position="1067"/>
        <end position="1087"/>
    </location>
</feature>
<dbReference type="Pfam" id="PF22600">
    <property type="entry name" value="MTPAP-like_central"/>
    <property type="match status" value="1"/>
</dbReference>
<dbReference type="STRING" id="5601.A0A0D2F3R3"/>
<evidence type="ECO:0000256" key="8">
    <source>
        <dbReference type="ARBA" id="ARBA00022723"/>
    </source>
</evidence>
<dbReference type="InterPro" id="IPR043519">
    <property type="entry name" value="NT_sf"/>
</dbReference>
<dbReference type="EMBL" id="KN846963">
    <property type="protein sequence ID" value="KIW62518.1"/>
    <property type="molecule type" value="Genomic_DNA"/>
</dbReference>
<dbReference type="InterPro" id="IPR002058">
    <property type="entry name" value="PAP_assoc"/>
</dbReference>
<organism evidence="13 14">
    <name type="scientific">Phialophora macrospora</name>
    <dbReference type="NCBI Taxonomy" id="1851006"/>
    <lineage>
        <taxon>Eukaryota</taxon>
        <taxon>Fungi</taxon>
        <taxon>Dikarya</taxon>
        <taxon>Ascomycota</taxon>
        <taxon>Pezizomycotina</taxon>
        <taxon>Eurotiomycetes</taxon>
        <taxon>Chaetothyriomycetidae</taxon>
        <taxon>Chaetothyriales</taxon>
        <taxon>Herpotrichiellaceae</taxon>
        <taxon>Phialophora</taxon>
    </lineage>
</organism>
<evidence type="ECO:0000256" key="7">
    <source>
        <dbReference type="ARBA" id="ARBA00022679"/>
    </source>
</evidence>
<feature type="compositionally biased region" description="Basic and acidic residues" evidence="10">
    <location>
        <begin position="782"/>
        <end position="792"/>
    </location>
</feature>
<feature type="compositionally biased region" description="Polar residues" evidence="10">
    <location>
        <begin position="1094"/>
        <end position="1109"/>
    </location>
</feature>
<evidence type="ECO:0000256" key="6">
    <source>
        <dbReference type="ARBA" id="ARBA00022490"/>
    </source>
</evidence>
<dbReference type="GO" id="GO:0050265">
    <property type="term" value="F:RNA uridylyltransferase activity"/>
    <property type="evidence" value="ECO:0007669"/>
    <property type="project" value="TreeGrafter"/>
</dbReference>
<sequence>MDSASNWSGLPSHHPLGSLSDIPHQPAIRGRGNRARGRDQGRYRSAWSQSQQTHNPQTQPGAASFNVTSESFPPLGSHPQPAPGVVVPYQPEPRHLPDSQAPTFDNARHGTPREYQERARGNRRGGRYFSAQQHRPQQNSQQSSQPFYPAQFNTNLRPPQRHGQLYNHNASMHHGTAQQQRATRHLIMKQSDYLTGIGKKAYDEFRFTQEEKDVKENFRLGLEEVARNAVGAKYPGLQLEQVKLKCYGSLANGFALKDCDMDLLLSLPDYDVPGGEETESTVRPDGDHAAASDRVEGQNSFKAEVQRILEKAFLDHDYGARLLTQTRVPILRICQSPTHELLENLRKERAEWEKSIDNTGATQEAAQESQVLPAELDAVDQAVADLSLSTKTAPAKRGNRGNAGLEFTDDCGVQCDINFSNFVALHNSALLRVYHSFDPRVKEIGVFVKIWAKLRDINTPYRGTLSSYGWILMVLHYLMNIASPPVIPNLQHLAKIEDSWDPSRQIELFEGFDVRFVQDHQGLQDIQREMAANRNRESAGQLLRGFFQYYGTHQGFHWTRDVISIRTKGGIVSKQVKGWTEARWQQGQNTSVRNRYLLAIEDPFEVDHNIARTVGHHGVVAIRDEFRRAWSIIEKIGTDEEIPPEEFLSPVTDRIDTLRKDLDHYRRRQIQMRQEAEAKEAAMLKQGDADDAELRAIDGTWGKFEQGKAQNNPLCQSRGELSESKLTATPPVQDRKQLQTSRKWRRRQVLADSDDDDDDRDDNRISQTRESNQESGDTLRSQPKDEPKKRNEGLTSRAEVLLANGFDRDGNPIPWDIDTQDGRWLHWRDTKIRNGATCRFSNESYRELDEQCPYDSRRPSPYIGKQYRNRYREMAFERPPWPANNAKKNNGTTTDTSQPNPSESKVVMSSADTIYSQAKTPYPSKIETMAAAAAPYVVTNDERSKTMVASEQEKHPGSQNDAGAVGAIIAWDRHTRGGRWLLWRDKRIRDGSFKPEGSRRATRNLDAEFPYRPEMTRVELEVLNGLLRRYYRSTLAAAERPHISSKHAAAQLPADPSEDPASSSRSVQHANMTGSHESPSQAATTAKNCLPLQRSPSLTCSGSPRSEQSPKAVPLSDSHPSQDTVSDRDPTTPPDNDRVPDIDFLRVQRLMFFKKHMSPSDSDADTNGLFYSRAHASGSVVTPHEETETQSVPRNPVETPQPHEMTLSGPIPHKAASEVGEDVNQSSHRPRTDFSELWVEFSDSPVKDDTNLCVPRTLYPGVDDDVRPRDENPNIMPIPQKVGFQFDPRQLQDLATISKGGNGCAREGAQFSVEEDEYEWGGGGMMGYKTSTGPQIATASGGHTPYEAGKGDEEHLLDELPRLWGGSMTTDR</sequence>
<evidence type="ECO:0000256" key="4">
    <source>
        <dbReference type="ARBA" id="ARBA00008593"/>
    </source>
</evidence>
<keyword evidence="9" id="KW-0460">Magnesium</keyword>
<dbReference type="GO" id="GO:1990817">
    <property type="term" value="F:poly(A) RNA polymerase activity"/>
    <property type="evidence" value="ECO:0007669"/>
    <property type="project" value="UniProtKB-EC"/>
</dbReference>
<dbReference type="SUPFAM" id="SSF81301">
    <property type="entry name" value="Nucleotidyltransferase"/>
    <property type="match status" value="1"/>
</dbReference>
<evidence type="ECO:0000256" key="5">
    <source>
        <dbReference type="ARBA" id="ARBA00012388"/>
    </source>
</evidence>
<feature type="compositionally biased region" description="Polar residues" evidence="10">
    <location>
        <begin position="46"/>
        <end position="71"/>
    </location>
</feature>
<comment type="similarity">
    <text evidence="4">Belongs to the DNA polymerase type-B-like family.</text>
</comment>
<feature type="region of interest" description="Disordered" evidence="10">
    <location>
        <begin position="1324"/>
        <end position="1372"/>
    </location>
</feature>
<evidence type="ECO:0000256" key="9">
    <source>
        <dbReference type="ARBA" id="ARBA00022842"/>
    </source>
</evidence>
<dbReference type="HOGENOM" id="CLU_006595_0_0_1"/>
<keyword evidence="8" id="KW-0479">Metal-binding</keyword>
<accession>A0A0D2F3R3</accession>
<feature type="compositionally biased region" description="Basic and acidic residues" evidence="10">
    <location>
        <begin position="106"/>
        <end position="120"/>
    </location>
</feature>
<feature type="region of interest" description="Disordered" evidence="10">
    <location>
        <begin position="723"/>
        <end position="797"/>
    </location>
</feature>
<evidence type="ECO:0000313" key="13">
    <source>
        <dbReference type="EMBL" id="KIW62518.1"/>
    </source>
</evidence>
<dbReference type="Pfam" id="PF03828">
    <property type="entry name" value="PAP_assoc"/>
    <property type="match status" value="1"/>
</dbReference>
<protein>
    <recommendedName>
        <fullName evidence="5">polynucleotide adenylyltransferase</fullName>
        <ecNumber evidence="5">2.7.7.19</ecNumber>
    </recommendedName>
</protein>
<dbReference type="SUPFAM" id="SSF81631">
    <property type="entry name" value="PAP/OAS1 substrate-binding domain"/>
    <property type="match status" value="1"/>
</dbReference>
<keyword evidence="14" id="KW-1185">Reference proteome</keyword>
<dbReference type="GO" id="GO:0046872">
    <property type="term" value="F:metal ion binding"/>
    <property type="evidence" value="ECO:0007669"/>
    <property type="project" value="UniProtKB-KW"/>
</dbReference>
<evidence type="ECO:0000259" key="12">
    <source>
        <dbReference type="Pfam" id="PF22600"/>
    </source>
</evidence>
<feature type="compositionally biased region" description="Low complexity" evidence="10">
    <location>
        <begin position="1053"/>
        <end position="1066"/>
    </location>
</feature>
<evidence type="ECO:0000313" key="14">
    <source>
        <dbReference type="Proteomes" id="UP000054266"/>
    </source>
</evidence>
<dbReference type="GO" id="GO:0031123">
    <property type="term" value="P:RNA 3'-end processing"/>
    <property type="evidence" value="ECO:0007669"/>
    <property type="project" value="TreeGrafter"/>
</dbReference>
<dbReference type="Gene3D" id="3.30.460.10">
    <property type="entry name" value="Beta Polymerase, domain 2"/>
    <property type="match status" value="1"/>
</dbReference>
<feature type="compositionally biased region" description="Polar residues" evidence="10">
    <location>
        <begin position="891"/>
        <end position="903"/>
    </location>
</feature>
<dbReference type="GO" id="GO:0010605">
    <property type="term" value="P:negative regulation of macromolecule metabolic process"/>
    <property type="evidence" value="ECO:0007669"/>
    <property type="project" value="UniProtKB-ARBA"/>
</dbReference>
<feature type="compositionally biased region" description="Low complexity" evidence="10">
    <location>
        <begin position="130"/>
        <end position="145"/>
    </location>
</feature>
<dbReference type="GO" id="GO:0005737">
    <property type="term" value="C:cytoplasm"/>
    <property type="evidence" value="ECO:0007669"/>
    <property type="project" value="UniProtKB-SubCell"/>
</dbReference>
<dbReference type="EC" id="2.7.7.19" evidence="5"/>
<feature type="region of interest" description="Disordered" evidence="10">
    <location>
        <begin position="1177"/>
        <end position="1204"/>
    </location>
</feature>
<comment type="cofactor">
    <cofactor evidence="2">
        <name>Mg(2+)</name>
        <dbReference type="ChEBI" id="CHEBI:18420"/>
    </cofactor>
</comment>
<feature type="compositionally biased region" description="Polar residues" evidence="10">
    <location>
        <begin position="1329"/>
        <end position="1338"/>
    </location>
</feature>
<feature type="compositionally biased region" description="Polar residues" evidence="10">
    <location>
        <begin position="765"/>
        <end position="781"/>
    </location>
</feature>
<evidence type="ECO:0000259" key="11">
    <source>
        <dbReference type="Pfam" id="PF03828"/>
    </source>
</evidence>
<keyword evidence="6" id="KW-0963">Cytoplasm</keyword>
<feature type="compositionally biased region" description="Basic and acidic residues" evidence="10">
    <location>
        <begin position="1125"/>
        <end position="1141"/>
    </location>
</feature>
<evidence type="ECO:0000256" key="2">
    <source>
        <dbReference type="ARBA" id="ARBA00001946"/>
    </source>
</evidence>
<feature type="domain" description="Poly(A) RNA polymerase mitochondrial-like central palm" evidence="12">
    <location>
        <begin position="199"/>
        <end position="337"/>
    </location>
</feature>
<comment type="subcellular location">
    <subcellularLocation>
        <location evidence="3">Cytoplasm</location>
    </subcellularLocation>
</comment>
<dbReference type="Proteomes" id="UP000054266">
    <property type="component" value="Unassembled WGS sequence"/>
</dbReference>
<feature type="compositionally biased region" description="Basic and acidic residues" evidence="10">
    <location>
        <begin position="1349"/>
        <end position="1361"/>
    </location>
</feature>
<proteinExistence type="inferred from homology"/>
<comment type="cofactor">
    <cofactor evidence="1">
        <name>Mn(2+)</name>
        <dbReference type="ChEBI" id="CHEBI:29035"/>
    </cofactor>
</comment>
<dbReference type="Gene3D" id="1.10.1410.10">
    <property type="match status" value="1"/>
</dbReference>
<dbReference type="PANTHER" id="PTHR12271:SF40">
    <property type="entry name" value="POLY(A) RNA POLYMERASE GLD2"/>
    <property type="match status" value="1"/>
</dbReference>
<name>A0A0D2F3R3_9EURO</name>